<organism evidence="1 2">
    <name type="scientific">Naganishia adeliensis</name>
    <dbReference type="NCBI Taxonomy" id="92952"/>
    <lineage>
        <taxon>Eukaryota</taxon>
        <taxon>Fungi</taxon>
        <taxon>Dikarya</taxon>
        <taxon>Basidiomycota</taxon>
        <taxon>Agaricomycotina</taxon>
        <taxon>Tremellomycetes</taxon>
        <taxon>Filobasidiales</taxon>
        <taxon>Filobasidiaceae</taxon>
        <taxon>Naganishia</taxon>
    </lineage>
</organism>
<evidence type="ECO:0000313" key="2">
    <source>
        <dbReference type="Proteomes" id="UP001230649"/>
    </source>
</evidence>
<evidence type="ECO:0000313" key="1">
    <source>
        <dbReference type="EMBL" id="KAJ9106704.1"/>
    </source>
</evidence>
<sequence>MSLPDLDFKKNSGSHTPPDYKGADGDRQYVTTVQTADLEAYPIESFETEPRVDAVFGVQDAKGPNYRNLGWIHATVLMIKTQIGLGVLAIPSVMHTLGVVPGVITILLVAAMTTWAAYVVGSFKRRHPEVYTLADVGQLMFGPVGREVFGALYWIFLTAVAGAGMLGFATGLNAIITKEKGICHVVYVLVGAILGFSVSSIQTLEKIGWFGWVGLAGILSSDRPAAAPATGPFNIEIEIIGHPSFVEAINAVSTIISPNFFNIVAEMRDPADFTKAMLCCQSVVTSTYLILGGVVYHYVGQYIASPALGSAGATMVRVCYGLALPGLLVGIVLNTHMPAKYVFVRLFKNSPHLASNTAIHWMGWLGCVFANCAISFIIAEAIPIFGDLISLIGALLATFLALQATGMMWIWDHKGAHKSRLSVKLLFGWNVWLIVGGTFAMVAGTYTSILAIRSTIASGSTVQ</sequence>
<dbReference type="EMBL" id="JASBWS010000042">
    <property type="protein sequence ID" value="KAJ9106704.1"/>
    <property type="molecule type" value="Genomic_DNA"/>
</dbReference>
<dbReference type="Proteomes" id="UP001230649">
    <property type="component" value="Unassembled WGS sequence"/>
</dbReference>
<protein>
    <submittedName>
        <fullName evidence="1">Uncharacterized protein</fullName>
    </submittedName>
</protein>
<name>A0ACC2W4N0_9TREE</name>
<proteinExistence type="predicted"/>
<accession>A0ACC2W4N0</accession>
<comment type="caution">
    <text evidence="1">The sequence shown here is derived from an EMBL/GenBank/DDBJ whole genome shotgun (WGS) entry which is preliminary data.</text>
</comment>
<keyword evidence="2" id="KW-1185">Reference proteome</keyword>
<gene>
    <name evidence="1" type="ORF">QFC20_004035</name>
</gene>
<reference evidence="1" key="1">
    <citation type="submission" date="2023-04" db="EMBL/GenBank/DDBJ databases">
        <title>Draft Genome sequencing of Naganishia species isolated from polar environments using Oxford Nanopore Technology.</title>
        <authorList>
            <person name="Leo P."/>
            <person name="Venkateswaran K."/>
        </authorList>
    </citation>
    <scope>NUCLEOTIDE SEQUENCE</scope>
    <source>
        <strain evidence="1">MNA-CCFEE 5262</strain>
    </source>
</reference>